<protein>
    <submittedName>
        <fullName evidence="6">Gamma-D-glutamyl-L-lysine dipeptidyl-peptidase</fullName>
        <ecNumber evidence="6">3.4.14.13</ecNumber>
    </submittedName>
</protein>
<organism evidence="6">
    <name type="scientific">bioreactor metagenome</name>
    <dbReference type="NCBI Taxonomy" id="1076179"/>
    <lineage>
        <taxon>unclassified sequences</taxon>
        <taxon>metagenomes</taxon>
        <taxon>ecological metagenomes</taxon>
    </lineage>
</organism>
<dbReference type="AlphaFoldDB" id="A0A645DFT7"/>
<evidence type="ECO:0000256" key="4">
    <source>
        <dbReference type="ARBA" id="ARBA00022807"/>
    </source>
</evidence>
<dbReference type="EC" id="3.4.14.13" evidence="6"/>
<dbReference type="GO" id="GO:0006508">
    <property type="term" value="P:proteolysis"/>
    <property type="evidence" value="ECO:0007669"/>
    <property type="project" value="UniProtKB-KW"/>
</dbReference>
<dbReference type="Gene3D" id="3.90.1720.10">
    <property type="entry name" value="endopeptidase domain like (from Nostoc punctiforme)"/>
    <property type="match status" value="1"/>
</dbReference>
<dbReference type="InterPro" id="IPR000064">
    <property type="entry name" value="NLP_P60_dom"/>
</dbReference>
<dbReference type="PANTHER" id="PTHR47053:SF1">
    <property type="entry name" value="MUREIN DD-ENDOPEPTIDASE MEPH-RELATED"/>
    <property type="match status" value="1"/>
</dbReference>
<keyword evidence="2" id="KW-0645">Protease</keyword>
<evidence type="ECO:0000256" key="2">
    <source>
        <dbReference type="ARBA" id="ARBA00022670"/>
    </source>
</evidence>
<dbReference type="InterPro" id="IPR038765">
    <property type="entry name" value="Papain-like_cys_pep_sf"/>
</dbReference>
<dbReference type="PANTHER" id="PTHR47053">
    <property type="entry name" value="MUREIN DD-ENDOPEPTIDASE MEPH-RELATED"/>
    <property type="match status" value="1"/>
</dbReference>
<keyword evidence="4" id="KW-0788">Thiol protease</keyword>
<keyword evidence="3 6" id="KW-0378">Hydrolase</keyword>
<dbReference type="InterPro" id="IPR051202">
    <property type="entry name" value="Peptidase_C40"/>
</dbReference>
<evidence type="ECO:0000256" key="1">
    <source>
        <dbReference type="ARBA" id="ARBA00007074"/>
    </source>
</evidence>
<comment type="caution">
    <text evidence="6">The sequence shown here is derived from an EMBL/GenBank/DDBJ whole genome shotgun (WGS) entry which is preliminary data.</text>
</comment>
<evidence type="ECO:0000256" key="3">
    <source>
        <dbReference type="ARBA" id="ARBA00022801"/>
    </source>
</evidence>
<feature type="domain" description="NlpC/P60" evidence="5">
    <location>
        <begin position="1"/>
        <end position="115"/>
    </location>
</feature>
<reference evidence="6" key="1">
    <citation type="submission" date="2019-08" db="EMBL/GenBank/DDBJ databases">
        <authorList>
            <person name="Kucharzyk K."/>
            <person name="Murdoch R.W."/>
            <person name="Higgins S."/>
            <person name="Loffler F."/>
        </authorList>
    </citation>
    <scope>NUCLEOTIDE SEQUENCE</scope>
</reference>
<proteinExistence type="inferred from homology"/>
<gene>
    <name evidence="6" type="primary">ykfC_2</name>
    <name evidence="6" type="ORF">SDC9_135238</name>
</gene>
<evidence type="ECO:0000259" key="5">
    <source>
        <dbReference type="PROSITE" id="PS51935"/>
    </source>
</evidence>
<dbReference type="SUPFAM" id="SSF54001">
    <property type="entry name" value="Cysteine proteinases"/>
    <property type="match status" value="1"/>
</dbReference>
<evidence type="ECO:0000313" key="6">
    <source>
        <dbReference type="EMBL" id="MPM88137.1"/>
    </source>
</evidence>
<sequence length="136" mass="15149">MWGGTSVKAMDCSGFTKTVYFLNGVILERDASQQAKTGEDVELTEDFGNLKAGDLLFFGSKATEERPERITHVGIYIANGEFIHAATSVRINSLLKEAVNYYEGSTRLVRARRILTMIDKDPDIISVSKHAWYVAN</sequence>
<dbReference type="EMBL" id="VSSQ01035814">
    <property type="protein sequence ID" value="MPM88137.1"/>
    <property type="molecule type" value="Genomic_DNA"/>
</dbReference>
<accession>A0A645DFT7</accession>
<dbReference type="GO" id="GO:0008234">
    <property type="term" value="F:cysteine-type peptidase activity"/>
    <property type="evidence" value="ECO:0007669"/>
    <property type="project" value="UniProtKB-KW"/>
</dbReference>
<comment type="similarity">
    <text evidence="1">Belongs to the peptidase C40 family.</text>
</comment>
<name>A0A645DFT7_9ZZZZ</name>
<dbReference type="PROSITE" id="PS51935">
    <property type="entry name" value="NLPC_P60"/>
    <property type="match status" value="1"/>
</dbReference>
<dbReference type="Pfam" id="PF00877">
    <property type="entry name" value="NLPC_P60"/>
    <property type="match status" value="1"/>
</dbReference>